<dbReference type="AlphaFoldDB" id="A0A919PBE5"/>
<dbReference type="EC" id="2.6.1.-" evidence="4"/>
<dbReference type="InterPro" id="IPR015421">
    <property type="entry name" value="PyrdxlP-dep_Trfase_major"/>
</dbReference>
<accession>A0A919PBE5</accession>
<dbReference type="EMBL" id="BONO01000013">
    <property type="protein sequence ID" value="GIG36556.1"/>
    <property type="molecule type" value="Genomic_DNA"/>
</dbReference>
<proteinExistence type="inferred from homology"/>
<dbReference type="SUPFAM" id="SSF53383">
    <property type="entry name" value="PLP-dependent transferases"/>
    <property type="match status" value="1"/>
</dbReference>
<dbReference type="InterPro" id="IPR004838">
    <property type="entry name" value="NHTrfase_class1_PyrdxlP-BS"/>
</dbReference>
<feature type="domain" description="Aminotransferase class I/classII large" evidence="5">
    <location>
        <begin position="30"/>
        <end position="377"/>
    </location>
</feature>
<gene>
    <name evidence="6" type="ORF">Cpa01nite_19370</name>
</gene>
<keyword evidence="3 4" id="KW-0808">Transferase</keyword>
<sequence>MEFRRIPGLPPYVFTIIDTLKVDARRAGRDVVDLGFGNPDLPSPQVAVEKLAEAAHNTRNHRYSASRGIPKLRQAVADHYLRRFGVTLDPDTEIISTIGAKEGFSHLMWVLLQPGDAALVPTPSYPIHIWGPYFAGADARQVPIGDGTDGAGYVDRIMEAWDLGWPKPRVVVLSFPHNPTTTTVELHDLQRLVDWARERDVVLVHDLAYADMCFDGWTPPSIMQCAGATEVAVELYSMTKSYSMAGWRVAFLVGRKDVVGALAKLKSYLDYGTFQPIQIAATVTLNEATEYPAELSAVYESRRNALVDGLSRIGWDILRPRGTMFAWARIPEPYREMGSIEFAEMLVRDCDVAVSPGVGFGPGGDGHVRFALIENEQRIAQAVRGLRRGLTRLED</sequence>
<evidence type="ECO:0000259" key="5">
    <source>
        <dbReference type="Pfam" id="PF00155"/>
    </source>
</evidence>
<evidence type="ECO:0000256" key="4">
    <source>
        <dbReference type="RuleBase" id="RU000481"/>
    </source>
</evidence>
<dbReference type="CDD" id="cd00609">
    <property type="entry name" value="AAT_like"/>
    <property type="match status" value="1"/>
</dbReference>
<name>A0A919PBE5_9CELL</name>
<evidence type="ECO:0000313" key="6">
    <source>
        <dbReference type="EMBL" id="GIG36556.1"/>
    </source>
</evidence>
<dbReference type="InterPro" id="IPR015424">
    <property type="entry name" value="PyrdxlP-dep_Trfase"/>
</dbReference>
<keyword evidence="2 4" id="KW-0032">Aminotransferase</keyword>
<organism evidence="6 7">
    <name type="scientific">Cellulomonas pakistanensis</name>
    <dbReference type="NCBI Taxonomy" id="992287"/>
    <lineage>
        <taxon>Bacteria</taxon>
        <taxon>Bacillati</taxon>
        <taxon>Actinomycetota</taxon>
        <taxon>Actinomycetes</taxon>
        <taxon>Micrococcales</taxon>
        <taxon>Cellulomonadaceae</taxon>
        <taxon>Cellulomonas</taxon>
    </lineage>
</organism>
<evidence type="ECO:0000256" key="3">
    <source>
        <dbReference type="ARBA" id="ARBA00022679"/>
    </source>
</evidence>
<dbReference type="Gene3D" id="3.90.1150.10">
    <property type="entry name" value="Aspartate Aminotransferase, domain 1"/>
    <property type="match status" value="1"/>
</dbReference>
<comment type="similarity">
    <text evidence="4">Belongs to the class-I pyridoxal-phosphate-dependent aminotransferase family.</text>
</comment>
<comment type="caution">
    <text evidence="6">The sequence shown here is derived from an EMBL/GenBank/DDBJ whole genome shotgun (WGS) entry which is preliminary data.</text>
</comment>
<dbReference type="InterPro" id="IPR015422">
    <property type="entry name" value="PyrdxlP-dep_Trfase_small"/>
</dbReference>
<dbReference type="Proteomes" id="UP000642125">
    <property type="component" value="Unassembled WGS sequence"/>
</dbReference>
<dbReference type="InterPro" id="IPR050881">
    <property type="entry name" value="LL-DAP_aminotransferase"/>
</dbReference>
<dbReference type="GO" id="GO:0008483">
    <property type="term" value="F:transaminase activity"/>
    <property type="evidence" value="ECO:0007669"/>
    <property type="project" value="UniProtKB-KW"/>
</dbReference>
<evidence type="ECO:0000256" key="2">
    <source>
        <dbReference type="ARBA" id="ARBA00022576"/>
    </source>
</evidence>
<dbReference type="PANTHER" id="PTHR42832:SF1">
    <property type="entry name" value="GLUTAMATE-PYRUVATE AMINOTRANSFERASE ALAC"/>
    <property type="match status" value="1"/>
</dbReference>
<evidence type="ECO:0000256" key="1">
    <source>
        <dbReference type="ARBA" id="ARBA00001933"/>
    </source>
</evidence>
<reference evidence="6" key="1">
    <citation type="submission" date="2021-01" db="EMBL/GenBank/DDBJ databases">
        <title>Whole genome shotgun sequence of Cellulomonas pakistanensis NBRC 110800.</title>
        <authorList>
            <person name="Komaki H."/>
            <person name="Tamura T."/>
        </authorList>
    </citation>
    <scope>NUCLEOTIDE SEQUENCE</scope>
    <source>
        <strain evidence="6">NBRC 110800</strain>
    </source>
</reference>
<comment type="cofactor">
    <cofactor evidence="1 4">
        <name>pyridoxal 5'-phosphate</name>
        <dbReference type="ChEBI" id="CHEBI:597326"/>
    </cofactor>
</comment>
<dbReference type="Pfam" id="PF00155">
    <property type="entry name" value="Aminotran_1_2"/>
    <property type="match status" value="1"/>
</dbReference>
<protein>
    <recommendedName>
        <fullName evidence="4">Aminotransferase</fullName>
        <ecNumber evidence="4">2.6.1.-</ecNumber>
    </recommendedName>
</protein>
<dbReference type="PANTHER" id="PTHR42832">
    <property type="entry name" value="AMINO ACID AMINOTRANSFERASE"/>
    <property type="match status" value="1"/>
</dbReference>
<dbReference type="InterPro" id="IPR004839">
    <property type="entry name" value="Aminotransferase_I/II_large"/>
</dbReference>
<keyword evidence="7" id="KW-1185">Reference proteome</keyword>
<dbReference type="GO" id="GO:0030170">
    <property type="term" value="F:pyridoxal phosphate binding"/>
    <property type="evidence" value="ECO:0007669"/>
    <property type="project" value="InterPro"/>
</dbReference>
<dbReference type="Gene3D" id="3.40.640.10">
    <property type="entry name" value="Type I PLP-dependent aspartate aminotransferase-like (Major domain)"/>
    <property type="match status" value="1"/>
</dbReference>
<dbReference type="PROSITE" id="PS00105">
    <property type="entry name" value="AA_TRANSFER_CLASS_1"/>
    <property type="match status" value="1"/>
</dbReference>
<dbReference type="RefSeq" id="WP_203668582.1">
    <property type="nucleotide sequence ID" value="NZ_BONO01000013.1"/>
</dbReference>
<evidence type="ECO:0000313" key="7">
    <source>
        <dbReference type="Proteomes" id="UP000642125"/>
    </source>
</evidence>